<sequence>MSKEMVRNIKDKIADFKRFSFVLLSLSAFLYIGSIVPFEGKETADQLILLSASYTSIGVALVFYRKISVWKKKLNTNQ</sequence>
<dbReference type="Pfam" id="PF14143">
    <property type="entry name" value="YrhC"/>
    <property type="match status" value="1"/>
</dbReference>
<feature type="transmembrane region" description="Helical" evidence="1">
    <location>
        <begin position="46"/>
        <end position="64"/>
    </location>
</feature>
<gene>
    <name evidence="2" type="ORF">L2716_09850</name>
</gene>
<evidence type="ECO:0000313" key="3">
    <source>
        <dbReference type="Proteomes" id="UP001649381"/>
    </source>
</evidence>
<feature type="transmembrane region" description="Helical" evidence="1">
    <location>
        <begin position="21"/>
        <end position="40"/>
    </location>
</feature>
<name>A0ABS9H1W1_9BACL</name>
<dbReference type="InterPro" id="IPR025418">
    <property type="entry name" value="YrhC-like"/>
</dbReference>
<keyword evidence="1" id="KW-0812">Transmembrane</keyword>
<evidence type="ECO:0000313" key="2">
    <source>
        <dbReference type="EMBL" id="MCF6138026.1"/>
    </source>
</evidence>
<proteinExistence type="predicted"/>
<organism evidence="2 3">
    <name type="scientific">Pseudalkalibacillus berkeleyi</name>
    <dbReference type="NCBI Taxonomy" id="1069813"/>
    <lineage>
        <taxon>Bacteria</taxon>
        <taxon>Bacillati</taxon>
        <taxon>Bacillota</taxon>
        <taxon>Bacilli</taxon>
        <taxon>Bacillales</taxon>
        <taxon>Fictibacillaceae</taxon>
        <taxon>Pseudalkalibacillus</taxon>
    </lineage>
</organism>
<evidence type="ECO:0000256" key="1">
    <source>
        <dbReference type="SAM" id="Phobius"/>
    </source>
</evidence>
<keyword evidence="3" id="KW-1185">Reference proteome</keyword>
<dbReference type="RefSeq" id="WP_236334114.1">
    <property type="nucleotide sequence ID" value="NZ_JAKIJS010000001.1"/>
</dbReference>
<keyword evidence="1" id="KW-1133">Transmembrane helix</keyword>
<accession>A0ABS9H1W1</accession>
<comment type="caution">
    <text evidence="2">The sequence shown here is derived from an EMBL/GenBank/DDBJ whole genome shotgun (WGS) entry which is preliminary data.</text>
</comment>
<keyword evidence="1" id="KW-0472">Membrane</keyword>
<protein>
    <submittedName>
        <fullName evidence="2">YrhC family protein</fullName>
    </submittedName>
</protein>
<dbReference type="Proteomes" id="UP001649381">
    <property type="component" value="Unassembled WGS sequence"/>
</dbReference>
<reference evidence="2 3" key="1">
    <citation type="submission" date="2022-01" db="EMBL/GenBank/DDBJ databases">
        <title>Alkalihalobacillus sp. EGI L200015, a novel bacterium isolated from a salt lake sediment.</title>
        <authorList>
            <person name="Gao L."/>
            <person name="Fang B.-Z."/>
            <person name="Li W.-J."/>
        </authorList>
    </citation>
    <scope>NUCLEOTIDE SEQUENCE [LARGE SCALE GENOMIC DNA]</scope>
    <source>
        <strain evidence="2 3">KCTC 12718</strain>
    </source>
</reference>
<dbReference type="EMBL" id="JAKIJS010000001">
    <property type="protein sequence ID" value="MCF6138026.1"/>
    <property type="molecule type" value="Genomic_DNA"/>
</dbReference>